<feature type="region of interest" description="Disordered" evidence="1">
    <location>
        <begin position="19"/>
        <end position="45"/>
    </location>
</feature>
<dbReference type="Gene3D" id="3.90.70.80">
    <property type="match status" value="1"/>
</dbReference>
<gene>
    <name evidence="2" type="ORF">QYM36_003277</name>
</gene>
<organism evidence="2 3">
    <name type="scientific">Artemia franciscana</name>
    <name type="common">Brine shrimp</name>
    <name type="synonym">Artemia sanfranciscana</name>
    <dbReference type="NCBI Taxonomy" id="6661"/>
    <lineage>
        <taxon>Eukaryota</taxon>
        <taxon>Metazoa</taxon>
        <taxon>Ecdysozoa</taxon>
        <taxon>Arthropoda</taxon>
        <taxon>Crustacea</taxon>
        <taxon>Branchiopoda</taxon>
        <taxon>Anostraca</taxon>
        <taxon>Artemiidae</taxon>
        <taxon>Artemia</taxon>
    </lineage>
</organism>
<name>A0AA88L953_ARTSF</name>
<evidence type="ECO:0000313" key="3">
    <source>
        <dbReference type="Proteomes" id="UP001187531"/>
    </source>
</evidence>
<evidence type="ECO:0000313" key="2">
    <source>
        <dbReference type="EMBL" id="KAK2723028.1"/>
    </source>
</evidence>
<dbReference type="EMBL" id="JAVRJZ010000005">
    <property type="protein sequence ID" value="KAK2723028.1"/>
    <property type="molecule type" value="Genomic_DNA"/>
</dbReference>
<evidence type="ECO:0000256" key="1">
    <source>
        <dbReference type="SAM" id="MobiDB-lite"/>
    </source>
</evidence>
<dbReference type="AlphaFoldDB" id="A0AA88L953"/>
<feature type="compositionally biased region" description="Basic and acidic residues" evidence="1">
    <location>
        <begin position="26"/>
        <end position="38"/>
    </location>
</feature>
<dbReference type="Proteomes" id="UP001187531">
    <property type="component" value="Unassembled WGS sequence"/>
</dbReference>
<feature type="non-terminal residue" evidence="2">
    <location>
        <position position="1"/>
    </location>
</feature>
<keyword evidence="3" id="KW-1185">Reference proteome</keyword>
<comment type="caution">
    <text evidence="2">The sequence shown here is derived from an EMBL/GenBank/DDBJ whole genome shotgun (WGS) entry which is preliminary data.</text>
</comment>
<sequence length="76" mass="8397">MLDVSVTLEAYYNKKDNLCGRNSSPPKKEEIDKLEDKGASPSAVKQLSKSKHGFLTRKVIPSDNSCLFTSVSFCLT</sequence>
<protein>
    <submittedName>
        <fullName evidence="2">Uncharacterized protein</fullName>
    </submittedName>
</protein>
<reference evidence="2" key="1">
    <citation type="submission" date="2023-07" db="EMBL/GenBank/DDBJ databases">
        <title>Chromosome-level genome assembly of Artemia franciscana.</title>
        <authorList>
            <person name="Jo E."/>
        </authorList>
    </citation>
    <scope>NUCLEOTIDE SEQUENCE</scope>
    <source>
        <tissue evidence="2">Whole body</tissue>
    </source>
</reference>
<accession>A0AA88L953</accession>
<proteinExistence type="predicted"/>